<name>A0A127QIM2_9BURK</name>
<reference evidence="1 2" key="1">
    <citation type="submission" date="2015-11" db="EMBL/GenBank/DDBJ databases">
        <title>Exploring the genomic traits of fungus-feeding bacterial genus Collimonas.</title>
        <authorList>
            <person name="Song C."/>
            <person name="Schmidt R."/>
            <person name="de Jager V."/>
            <person name="Krzyzanowska D."/>
            <person name="Jongedijk E."/>
            <person name="Cankar K."/>
            <person name="Beekwilder J."/>
            <person name="van Veen A."/>
            <person name="de Boer W."/>
            <person name="van Veen J.A."/>
            <person name="Garbeva P."/>
        </authorList>
    </citation>
    <scope>NUCLEOTIDE SEQUENCE [LARGE SCALE GENOMIC DNA]</scope>
    <source>
        <strain evidence="1 2">Ter282</strain>
    </source>
</reference>
<organism evidence="1 2">
    <name type="scientific">Collimonas arenae</name>
    <dbReference type="NCBI Taxonomy" id="279058"/>
    <lineage>
        <taxon>Bacteria</taxon>
        <taxon>Pseudomonadati</taxon>
        <taxon>Pseudomonadota</taxon>
        <taxon>Betaproteobacteria</taxon>
        <taxon>Burkholderiales</taxon>
        <taxon>Oxalobacteraceae</taxon>
        <taxon>Collimonas</taxon>
    </lineage>
</organism>
<dbReference type="Proteomes" id="UP000071778">
    <property type="component" value="Chromosome"/>
</dbReference>
<proteinExistence type="predicted"/>
<evidence type="ECO:0000313" key="1">
    <source>
        <dbReference type="EMBL" id="AMP09452.1"/>
    </source>
</evidence>
<dbReference type="AlphaFoldDB" id="A0A127QIM2"/>
<sequence>MENHSPRDSVSRLGRWFHANIDFSMKYFADRMARVAGDR</sequence>
<dbReference type="PATRIC" id="fig|279058.17.peg.1783"/>
<evidence type="ECO:0000313" key="2">
    <source>
        <dbReference type="Proteomes" id="UP000071778"/>
    </source>
</evidence>
<accession>A0A127QIM2</accession>
<gene>
    <name evidence="1" type="ORF">CAter282_1670</name>
</gene>
<dbReference type="EMBL" id="CP013235">
    <property type="protein sequence ID" value="AMP09452.1"/>
    <property type="molecule type" value="Genomic_DNA"/>
</dbReference>
<protein>
    <submittedName>
        <fullName evidence="1">Uncharacterized protein</fullName>
    </submittedName>
</protein>
<keyword evidence="2" id="KW-1185">Reference proteome</keyword>